<sequence>MKSQLKGGNFSEGARCAERARTAPANTLKNPPPPGPKPEPVRINGVPKVGGNGIK</sequence>
<evidence type="ECO:0000313" key="3">
    <source>
        <dbReference type="Proteomes" id="UP000025748"/>
    </source>
</evidence>
<gene>
    <name evidence="2" type="ORF">L544_3243</name>
</gene>
<accession>A0ABR4R5D9</accession>
<keyword evidence="3" id="KW-1185">Reference proteome</keyword>
<evidence type="ECO:0000256" key="1">
    <source>
        <dbReference type="SAM" id="MobiDB-lite"/>
    </source>
</evidence>
<dbReference type="RefSeq" id="WP_155272615.1">
    <property type="nucleotide sequence ID" value="NZ_JHEM01000002.1"/>
</dbReference>
<organism evidence="2 3">
    <name type="scientific">Bordetella hinzii OH87 BAL007II</name>
    <dbReference type="NCBI Taxonomy" id="1331262"/>
    <lineage>
        <taxon>Bacteria</taxon>
        <taxon>Pseudomonadati</taxon>
        <taxon>Pseudomonadota</taxon>
        <taxon>Betaproteobacteria</taxon>
        <taxon>Burkholderiales</taxon>
        <taxon>Alcaligenaceae</taxon>
        <taxon>Bordetella</taxon>
    </lineage>
</organism>
<comment type="caution">
    <text evidence="2">The sequence shown here is derived from an EMBL/GenBank/DDBJ whole genome shotgun (WGS) entry which is preliminary data.</text>
</comment>
<name>A0ABR4R5D9_9BORD</name>
<evidence type="ECO:0000313" key="2">
    <source>
        <dbReference type="EMBL" id="KCB26145.1"/>
    </source>
</evidence>
<dbReference type="EMBL" id="JHEM01000002">
    <property type="protein sequence ID" value="KCB26145.1"/>
    <property type="molecule type" value="Genomic_DNA"/>
</dbReference>
<proteinExistence type="predicted"/>
<feature type="region of interest" description="Disordered" evidence="1">
    <location>
        <begin position="1"/>
        <end position="55"/>
    </location>
</feature>
<reference evidence="2 3" key="1">
    <citation type="submission" date="2014-03" db="EMBL/GenBank/DDBJ databases">
        <title>Genome sequence of Bordetella hinzii.</title>
        <authorList>
            <person name="Register K."/>
            <person name="Harvill E."/>
            <person name="Goodfield L.L."/>
            <person name="Ivanov Y.V."/>
            <person name="Meyer J.A."/>
            <person name="Muse S.J."/>
            <person name="Jacobs N."/>
            <person name="Bendor L."/>
            <person name="Smallridge W.E."/>
            <person name="Brinkac L.M."/>
            <person name="Sanka R."/>
            <person name="Kim M."/>
            <person name="Losada L."/>
        </authorList>
    </citation>
    <scope>NUCLEOTIDE SEQUENCE [LARGE SCALE GENOMIC DNA]</scope>
    <source>
        <strain evidence="2 3">OH87 BAL007II</strain>
    </source>
</reference>
<protein>
    <submittedName>
        <fullName evidence="2">Uncharacterized protein</fullName>
    </submittedName>
</protein>
<dbReference type="Proteomes" id="UP000025748">
    <property type="component" value="Unassembled WGS sequence"/>
</dbReference>